<proteinExistence type="predicted"/>
<feature type="region of interest" description="Disordered" evidence="1">
    <location>
        <begin position="87"/>
        <end position="106"/>
    </location>
</feature>
<evidence type="ECO:0000256" key="1">
    <source>
        <dbReference type="SAM" id="MobiDB-lite"/>
    </source>
</evidence>
<sequence>MTGSPPGPAAGGCPFCGTSPEQLGMWEHWLERKLARERAYLDRRKRRGVHTPTDEVLEEDQRQLQTLLQVIRQARACASSAGVFPLLPAGQQDPPLHPCCPYPDEA</sequence>
<dbReference type="AlphaFoldDB" id="A0A455T6D6"/>
<protein>
    <submittedName>
        <fullName evidence="2">Uncharacterized protein</fullName>
    </submittedName>
</protein>
<name>A0A455T6D6_9CHLR</name>
<gene>
    <name evidence="2" type="ORF">KTA_33710</name>
</gene>
<evidence type="ECO:0000313" key="2">
    <source>
        <dbReference type="EMBL" id="BBH95172.1"/>
    </source>
</evidence>
<dbReference type="EMBL" id="AP019377">
    <property type="protein sequence ID" value="BBH95172.1"/>
    <property type="molecule type" value="Genomic_DNA"/>
</dbReference>
<reference evidence="2" key="1">
    <citation type="submission" date="2018-12" db="EMBL/GenBank/DDBJ databases">
        <title>Novel natural products biosynthetic potential of the class Ktedonobacteria.</title>
        <authorList>
            <person name="Zheng Y."/>
            <person name="Saitou A."/>
            <person name="Wang C.M."/>
            <person name="Toyoda A."/>
            <person name="Minakuchi Y."/>
            <person name="Sekiguchi Y."/>
            <person name="Ueda K."/>
            <person name="Takano H."/>
            <person name="Sakai Y."/>
            <person name="Yokota A."/>
            <person name="Yabe S."/>
        </authorList>
    </citation>
    <scope>NUCLEOTIDE SEQUENCE</scope>
    <source>
        <strain evidence="2">A3-2</strain>
    </source>
</reference>
<organism evidence="2">
    <name type="scientific">Thermogemmatispora argillosa</name>
    <dbReference type="NCBI Taxonomy" id="2045280"/>
    <lineage>
        <taxon>Bacteria</taxon>
        <taxon>Bacillati</taxon>
        <taxon>Chloroflexota</taxon>
        <taxon>Ktedonobacteria</taxon>
        <taxon>Thermogemmatisporales</taxon>
        <taxon>Thermogemmatisporaceae</taxon>
        <taxon>Thermogemmatispora</taxon>
    </lineage>
</organism>
<feature type="compositionally biased region" description="Pro residues" evidence="1">
    <location>
        <begin position="95"/>
        <end position="106"/>
    </location>
</feature>
<accession>A0A455T6D6</accession>